<dbReference type="Pfam" id="PF06925">
    <property type="entry name" value="MGDG_synth"/>
    <property type="match status" value="1"/>
</dbReference>
<comment type="subcellular location">
    <subcellularLocation>
        <location evidence="1">Membrane</location>
    </subcellularLocation>
</comment>
<comment type="caution">
    <text evidence="7">The sequence shown here is derived from an EMBL/GenBank/DDBJ whole genome shotgun (WGS) entry which is preliminary data.</text>
</comment>
<feature type="domain" description="Diacylglycerol glucosyltransferase N-terminal" evidence="6">
    <location>
        <begin position="14"/>
        <end position="174"/>
    </location>
</feature>
<evidence type="ECO:0000259" key="6">
    <source>
        <dbReference type="Pfam" id="PF06925"/>
    </source>
</evidence>
<organism evidence="7 8">
    <name type="scientific">Clostridium hominis</name>
    <dbReference type="NCBI Taxonomy" id="2763036"/>
    <lineage>
        <taxon>Bacteria</taxon>
        <taxon>Bacillati</taxon>
        <taxon>Bacillota</taxon>
        <taxon>Clostridia</taxon>
        <taxon>Eubacteriales</taxon>
        <taxon>Clostridiaceae</taxon>
        <taxon>Clostridium</taxon>
    </lineage>
</organism>
<accession>A0ABR7DB33</accession>
<dbReference type="Proteomes" id="UP000596929">
    <property type="component" value="Unassembled WGS sequence"/>
</dbReference>
<dbReference type="InterPro" id="IPR050519">
    <property type="entry name" value="Glycosyltransf_28_UgtP"/>
</dbReference>
<dbReference type="EMBL" id="JACOOO010000004">
    <property type="protein sequence ID" value="MBC5627908.1"/>
    <property type="molecule type" value="Genomic_DNA"/>
</dbReference>
<reference evidence="7 8" key="1">
    <citation type="submission" date="2020-08" db="EMBL/GenBank/DDBJ databases">
        <title>Genome public.</title>
        <authorList>
            <person name="Liu C."/>
            <person name="Sun Q."/>
        </authorList>
    </citation>
    <scope>NUCLEOTIDE SEQUENCE [LARGE SCALE GENOMIC DNA]</scope>
    <source>
        <strain evidence="7 8">NSJ-6</strain>
    </source>
</reference>
<name>A0ABR7DB33_9CLOT</name>
<gene>
    <name evidence="7" type="ORF">H8S20_03280</name>
</gene>
<evidence type="ECO:0000256" key="4">
    <source>
        <dbReference type="ARBA" id="ARBA00022679"/>
    </source>
</evidence>
<dbReference type="Gene3D" id="3.40.50.2000">
    <property type="entry name" value="Glycogen Phosphorylase B"/>
    <property type="match status" value="1"/>
</dbReference>
<dbReference type="PANTHER" id="PTHR43025">
    <property type="entry name" value="MONOGALACTOSYLDIACYLGLYCEROL SYNTHASE"/>
    <property type="match status" value="1"/>
</dbReference>
<keyword evidence="8" id="KW-1185">Reference proteome</keyword>
<dbReference type="Pfam" id="PF04101">
    <property type="entry name" value="Glyco_tran_28_C"/>
    <property type="match status" value="1"/>
</dbReference>
<evidence type="ECO:0000256" key="2">
    <source>
        <dbReference type="ARBA" id="ARBA00006962"/>
    </source>
</evidence>
<dbReference type="InterPro" id="IPR009695">
    <property type="entry name" value="Diacylglyc_glucosyltr_N"/>
</dbReference>
<evidence type="ECO:0000259" key="5">
    <source>
        <dbReference type="Pfam" id="PF04101"/>
    </source>
</evidence>
<dbReference type="RefSeq" id="WP_186859268.1">
    <property type="nucleotide sequence ID" value="NZ_JACOOO010000004.1"/>
</dbReference>
<dbReference type="InterPro" id="IPR007235">
    <property type="entry name" value="Glyco_trans_28_C"/>
</dbReference>
<keyword evidence="3" id="KW-0328">Glycosyltransferase</keyword>
<feature type="domain" description="Glycosyl transferase family 28 C-terminal" evidence="5">
    <location>
        <begin position="208"/>
        <end position="333"/>
    </location>
</feature>
<evidence type="ECO:0000313" key="7">
    <source>
        <dbReference type="EMBL" id="MBC5627908.1"/>
    </source>
</evidence>
<dbReference type="PANTHER" id="PTHR43025:SF3">
    <property type="entry name" value="MONOGALACTOSYLDIACYLGLYCEROL SYNTHASE 1, CHLOROPLASTIC"/>
    <property type="match status" value="1"/>
</dbReference>
<proteinExistence type="inferred from homology"/>
<evidence type="ECO:0000313" key="8">
    <source>
        <dbReference type="Proteomes" id="UP000596929"/>
    </source>
</evidence>
<protein>
    <submittedName>
        <fullName evidence="7">Uncharacterized protein</fullName>
    </submittedName>
</protein>
<comment type="similarity">
    <text evidence="2">Belongs to the glycosyltransferase 28 family.</text>
</comment>
<sequence length="357" mass="41023">MNILILTGRFGMGHYSAANAIKEEIESCYYDMKIDIVDIVEYLVPETSQYVYGSFEVLVSKFGNIYNFFNKVMGQKCIVPLKGKFISKIDKLIDEYSPDIIISTLPISSQYISTYKMVKKINIPLITYITDISWHDEWIAQNTNYYFVGSIKVKEELIKKGIDKEKIKVSGIPVKGKFKVNEDIHNNSLKKNLLIMGGGLGLIEFDNELFERLNNEENIKTTIITGNNKKMYDFIKKNYKNLKVVGYVNNVDEYMKKSDLIVSKAGGVTLYEAIYSEVPMYVVKPFLVQEVRNAEYIEDERIGRVVWNKEGEVVEDIISLLNDNKEIVNMRINMKSIKKSFDIDSINSIIGNYRKGA</sequence>
<evidence type="ECO:0000256" key="1">
    <source>
        <dbReference type="ARBA" id="ARBA00004370"/>
    </source>
</evidence>
<dbReference type="SUPFAM" id="SSF53756">
    <property type="entry name" value="UDP-Glycosyltransferase/glycogen phosphorylase"/>
    <property type="match status" value="1"/>
</dbReference>
<keyword evidence="4" id="KW-0808">Transferase</keyword>
<evidence type="ECO:0000256" key="3">
    <source>
        <dbReference type="ARBA" id="ARBA00022676"/>
    </source>
</evidence>